<dbReference type="SUPFAM" id="SSF55048">
    <property type="entry name" value="Probable ACP-binding domain of malonyl-CoA ACP transacylase"/>
    <property type="match status" value="1"/>
</dbReference>
<dbReference type="Gene3D" id="3.30.70.250">
    <property type="entry name" value="Malonyl-CoA ACP transacylase, ACP-binding"/>
    <property type="match status" value="1"/>
</dbReference>
<evidence type="ECO:0000259" key="5">
    <source>
        <dbReference type="SMART" id="SM00827"/>
    </source>
</evidence>
<dbReference type="InterPro" id="IPR001227">
    <property type="entry name" value="Ac_transferase_dom_sf"/>
</dbReference>
<evidence type="ECO:0000256" key="2">
    <source>
        <dbReference type="ARBA" id="ARBA00023315"/>
    </source>
</evidence>
<dbReference type="SMART" id="SM00827">
    <property type="entry name" value="PKS_AT"/>
    <property type="match status" value="1"/>
</dbReference>
<dbReference type="InterPro" id="IPR016035">
    <property type="entry name" value="Acyl_Trfase/lysoPLipase"/>
</dbReference>
<gene>
    <name evidence="6" type="ORF">ACFYNQ_23120</name>
</gene>
<comment type="catalytic activity">
    <reaction evidence="3 4">
        <text>holo-[ACP] + malonyl-CoA = malonyl-[ACP] + CoA</text>
        <dbReference type="Rhea" id="RHEA:41792"/>
        <dbReference type="Rhea" id="RHEA-COMP:9623"/>
        <dbReference type="Rhea" id="RHEA-COMP:9685"/>
        <dbReference type="ChEBI" id="CHEBI:57287"/>
        <dbReference type="ChEBI" id="CHEBI:57384"/>
        <dbReference type="ChEBI" id="CHEBI:64479"/>
        <dbReference type="ChEBI" id="CHEBI:78449"/>
        <dbReference type="EC" id="2.3.1.39"/>
    </reaction>
</comment>
<dbReference type="GO" id="GO:0004314">
    <property type="term" value="F:[acyl-carrier-protein] S-malonyltransferase activity"/>
    <property type="evidence" value="ECO:0007669"/>
    <property type="project" value="UniProtKB-EC"/>
</dbReference>
<evidence type="ECO:0000313" key="6">
    <source>
        <dbReference type="EMBL" id="MFE9601443.1"/>
    </source>
</evidence>
<evidence type="ECO:0000256" key="1">
    <source>
        <dbReference type="ARBA" id="ARBA00022679"/>
    </source>
</evidence>
<keyword evidence="7" id="KW-1185">Reference proteome</keyword>
<dbReference type="InterPro" id="IPR024925">
    <property type="entry name" value="Malonyl_CoA-ACP_transAc"/>
</dbReference>
<name>A0ABW6M5L2_9ACTN</name>
<comment type="similarity">
    <text evidence="4">Belongs to the fabD family.</text>
</comment>
<reference evidence="6 7" key="1">
    <citation type="submission" date="2024-10" db="EMBL/GenBank/DDBJ databases">
        <title>The Natural Products Discovery Center: Release of the First 8490 Sequenced Strains for Exploring Actinobacteria Biosynthetic Diversity.</title>
        <authorList>
            <person name="Kalkreuter E."/>
            <person name="Kautsar S.A."/>
            <person name="Yang D."/>
            <person name="Bader C.D."/>
            <person name="Teijaro C.N."/>
            <person name="Fluegel L."/>
            <person name="Davis C.M."/>
            <person name="Simpson J.R."/>
            <person name="Lauterbach L."/>
            <person name="Steele A.D."/>
            <person name="Gui C."/>
            <person name="Meng S."/>
            <person name="Li G."/>
            <person name="Viehrig K."/>
            <person name="Ye F."/>
            <person name="Su P."/>
            <person name="Kiefer A.F."/>
            <person name="Nichols A."/>
            <person name="Cepeda A.J."/>
            <person name="Yan W."/>
            <person name="Fan B."/>
            <person name="Jiang Y."/>
            <person name="Adhikari A."/>
            <person name="Zheng C.-J."/>
            <person name="Schuster L."/>
            <person name="Cowan T.M."/>
            <person name="Smanski M.J."/>
            <person name="Chevrette M.G."/>
            <person name="De Carvalho L.P.S."/>
            <person name="Shen B."/>
        </authorList>
    </citation>
    <scope>NUCLEOTIDE SEQUENCE [LARGE SCALE GENOMIC DNA]</scope>
    <source>
        <strain evidence="6 7">NPDC006488</strain>
    </source>
</reference>
<feature type="domain" description="Malonyl-CoA:ACP transacylase (MAT)" evidence="5">
    <location>
        <begin position="6"/>
        <end position="286"/>
    </location>
</feature>
<dbReference type="InterPro" id="IPR050858">
    <property type="entry name" value="Mal-CoA-ACP_Trans/PKS_FabD"/>
</dbReference>
<dbReference type="Pfam" id="PF00698">
    <property type="entry name" value="Acyl_transf_1"/>
    <property type="match status" value="1"/>
</dbReference>
<accession>A0ABW6M5L2</accession>
<dbReference type="Proteomes" id="UP001601303">
    <property type="component" value="Unassembled WGS sequence"/>
</dbReference>
<dbReference type="InterPro" id="IPR014043">
    <property type="entry name" value="Acyl_transferase_dom"/>
</dbReference>
<evidence type="ECO:0000256" key="3">
    <source>
        <dbReference type="ARBA" id="ARBA00048462"/>
    </source>
</evidence>
<dbReference type="PANTHER" id="PTHR42681:SF1">
    <property type="entry name" value="MALONYL-COA-ACYL CARRIER PROTEIN TRANSACYLASE, MITOCHONDRIAL"/>
    <property type="match status" value="1"/>
</dbReference>
<dbReference type="RefSeq" id="WP_388108666.1">
    <property type="nucleotide sequence ID" value="NZ_JBIAHM010000008.1"/>
</dbReference>
<evidence type="ECO:0000256" key="4">
    <source>
        <dbReference type="PIRNR" id="PIRNR000446"/>
    </source>
</evidence>
<dbReference type="PANTHER" id="PTHR42681">
    <property type="entry name" value="MALONYL-COA-ACYL CARRIER PROTEIN TRANSACYLASE, MITOCHONDRIAL"/>
    <property type="match status" value="1"/>
</dbReference>
<sequence length="292" mass="31712">MTIALLFPGQGTQHIGMGKDLFTRFPDLTELAEEILGYSLRRLCLEDPDGVLGHTRFTQPAVYTVNALAHRRHVLDGAARPDVLLGHSLGEYNALEAAGVFDFGTGLRLVAERARLMDATEGGMAAVSGIDTDRLEETLRLTGSSSVHVAALNTHRQAVLAGPKEALSQVVPRLCDVGACTVTPLKVSGPFHTLHMSQAAEEFAATLMAVPHWHEPAVPVIANHTARPHGIRRIVTDLTRQIDHPVLWAPSIERVLDEAPDTTFIEIGGNTTLLSLVRQVRHRRPSAPLEAR</sequence>
<organism evidence="6 7">
    <name type="scientific">Streptomyces hokutonensis</name>
    <dbReference type="NCBI Taxonomy" id="1306990"/>
    <lineage>
        <taxon>Bacteria</taxon>
        <taxon>Bacillati</taxon>
        <taxon>Actinomycetota</taxon>
        <taxon>Actinomycetes</taxon>
        <taxon>Kitasatosporales</taxon>
        <taxon>Streptomycetaceae</taxon>
        <taxon>Streptomyces</taxon>
    </lineage>
</organism>
<dbReference type="EC" id="2.3.1.39" evidence="4"/>
<keyword evidence="2 4" id="KW-0012">Acyltransferase</keyword>
<dbReference type="SUPFAM" id="SSF52151">
    <property type="entry name" value="FabD/lysophospholipase-like"/>
    <property type="match status" value="1"/>
</dbReference>
<dbReference type="Gene3D" id="3.40.366.10">
    <property type="entry name" value="Malonyl-Coenzyme A Acyl Carrier Protein, domain 2"/>
    <property type="match status" value="1"/>
</dbReference>
<dbReference type="EMBL" id="JBIAHM010000008">
    <property type="protein sequence ID" value="MFE9601443.1"/>
    <property type="molecule type" value="Genomic_DNA"/>
</dbReference>
<dbReference type="PIRSF" id="PIRSF000446">
    <property type="entry name" value="Mct"/>
    <property type="match status" value="1"/>
</dbReference>
<evidence type="ECO:0000313" key="7">
    <source>
        <dbReference type="Proteomes" id="UP001601303"/>
    </source>
</evidence>
<keyword evidence="1 4" id="KW-0808">Transferase</keyword>
<proteinExistence type="inferred from homology"/>
<dbReference type="InterPro" id="IPR016036">
    <property type="entry name" value="Malonyl_transacylase_ACP-bd"/>
</dbReference>
<protein>
    <recommendedName>
        <fullName evidence="4">Malonyl CoA-acyl carrier protein transacylase</fullName>
        <ecNumber evidence="4">2.3.1.39</ecNumber>
    </recommendedName>
</protein>
<comment type="caution">
    <text evidence="6">The sequence shown here is derived from an EMBL/GenBank/DDBJ whole genome shotgun (WGS) entry which is preliminary data.</text>
</comment>